<dbReference type="Pfam" id="PF08002">
    <property type="entry name" value="DUF1697"/>
    <property type="match status" value="1"/>
</dbReference>
<dbReference type="PIRSF" id="PIRSF008502">
    <property type="entry name" value="UCP008502"/>
    <property type="match status" value="1"/>
</dbReference>
<proteinExistence type="predicted"/>
<dbReference type="RefSeq" id="WP_220209896.1">
    <property type="nucleotide sequence ID" value="NZ_BNJK01000002.1"/>
</dbReference>
<dbReference type="Proteomes" id="UP000597444">
    <property type="component" value="Unassembled WGS sequence"/>
</dbReference>
<dbReference type="SUPFAM" id="SSF160379">
    <property type="entry name" value="SP0830-like"/>
    <property type="match status" value="1"/>
</dbReference>
<dbReference type="PANTHER" id="PTHR36439:SF1">
    <property type="entry name" value="DUF1697 DOMAIN-CONTAINING PROTEIN"/>
    <property type="match status" value="1"/>
</dbReference>
<organism evidence="1 2">
    <name type="scientific">Reticulibacter mediterranei</name>
    <dbReference type="NCBI Taxonomy" id="2778369"/>
    <lineage>
        <taxon>Bacteria</taxon>
        <taxon>Bacillati</taxon>
        <taxon>Chloroflexota</taxon>
        <taxon>Ktedonobacteria</taxon>
        <taxon>Ktedonobacterales</taxon>
        <taxon>Reticulibacteraceae</taxon>
        <taxon>Reticulibacter</taxon>
    </lineage>
</organism>
<accession>A0A8J3N827</accession>
<dbReference type="AlphaFoldDB" id="A0A8J3N827"/>
<protein>
    <recommendedName>
        <fullName evidence="3">DUF1697 domain-containing protein</fullName>
    </recommendedName>
</protein>
<dbReference type="InterPro" id="IPR012545">
    <property type="entry name" value="DUF1697"/>
</dbReference>
<reference evidence="1" key="1">
    <citation type="submission" date="2020-10" db="EMBL/GenBank/DDBJ databases">
        <title>Taxonomic study of unclassified bacteria belonging to the class Ktedonobacteria.</title>
        <authorList>
            <person name="Yabe S."/>
            <person name="Wang C.M."/>
            <person name="Zheng Y."/>
            <person name="Sakai Y."/>
            <person name="Cavaletti L."/>
            <person name="Monciardini P."/>
            <person name="Donadio S."/>
        </authorList>
    </citation>
    <scope>NUCLEOTIDE SEQUENCE</scope>
    <source>
        <strain evidence="1">ID150040</strain>
    </source>
</reference>
<dbReference type="EMBL" id="BNJK01000002">
    <property type="protein sequence ID" value="GHO99248.1"/>
    <property type="molecule type" value="Genomic_DNA"/>
</dbReference>
<sequence>MKTTYMIFLRGVMPTGKNKVPMAQLRDVLTQAGFGNVRTYIQSGNAFVDSELSAPETESLIHTLIQEQIGADLVVVARTGEEVRAILSNNPFRESIDPSRVFFALFAQRPAAEKIEALLAQNFGEERLAIVGDAAYMYIPGAYGRGKLSNNYLEKKLNISATMRNFNTMSKMVEIDQRDR</sequence>
<keyword evidence="2" id="KW-1185">Reference proteome</keyword>
<dbReference type="PANTHER" id="PTHR36439">
    <property type="entry name" value="BLL4334 PROTEIN"/>
    <property type="match status" value="1"/>
</dbReference>
<comment type="caution">
    <text evidence="1">The sequence shown here is derived from an EMBL/GenBank/DDBJ whole genome shotgun (WGS) entry which is preliminary data.</text>
</comment>
<evidence type="ECO:0008006" key="3">
    <source>
        <dbReference type="Google" id="ProtNLM"/>
    </source>
</evidence>
<name>A0A8J3N827_9CHLR</name>
<gene>
    <name evidence="1" type="ORF">KSF_092960</name>
</gene>
<evidence type="ECO:0000313" key="2">
    <source>
        <dbReference type="Proteomes" id="UP000597444"/>
    </source>
</evidence>
<evidence type="ECO:0000313" key="1">
    <source>
        <dbReference type="EMBL" id="GHO99248.1"/>
    </source>
</evidence>
<dbReference type="Gene3D" id="3.30.70.1280">
    <property type="entry name" value="SP0830-like domains"/>
    <property type="match status" value="1"/>
</dbReference>